<feature type="chain" id="PRO_5005857218" description="Surface antigen-like protein" evidence="2">
    <location>
        <begin position="27"/>
        <end position="103"/>
    </location>
</feature>
<gene>
    <name evidence="3" type="ORF">ABL78_4537</name>
</gene>
<keyword evidence="2" id="KW-0732">Signal</keyword>
<reference evidence="3 4" key="1">
    <citation type="journal article" date="2015" name="PLoS Pathog.">
        <title>Leptomonas seymouri: Adaptations to the Dixenous Life Cycle Analyzed by Genome Sequencing, Transcriptome Profiling and Co-infection with Leishmania donovani.</title>
        <authorList>
            <person name="Kraeva N."/>
            <person name="Butenko A."/>
            <person name="Hlavacova J."/>
            <person name="Kostygov A."/>
            <person name="Myskova J."/>
            <person name="Grybchuk D."/>
            <person name="Lestinova T."/>
            <person name="Votypka J."/>
            <person name="Volf P."/>
            <person name="Opperdoes F."/>
            <person name="Flegontov P."/>
            <person name="Lukes J."/>
            <person name="Yurchenko V."/>
        </authorList>
    </citation>
    <scope>NUCLEOTIDE SEQUENCE [LARGE SCALE GENOMIC DNA]</scope>
    <source>
        <strain evidence="3 4">ATCC 30220</strain>
    </source>
</reference>
<dbReference type="VEuPathDB" id="TriTrypDB:Lsey_0133_0020"/>
<sequence length="103" mass="11087">MRRFAVVAVLAVVFMILIMGADQSFASLIPDELLTEKPDITPCKVKRCAVCYVGFPTLCERCMAPYNVSMMGSCTRHFNGAATPAPLVTAVFAMVVSVLAVVL</sequence>
<feature type="signal peptide" evidence="2">
    <location>
        <begin position="1"/>
        <end position="26"/>
    </location>
</feature>
<keyword evidence="1" id="KW-1133">Transmembrane helix</keyword>
<organism evidence="3 4">
    <name type="scientific">Leptomonas seymouri</name>
    <dbReference type="NCBI Taxonomy" id="5684"/>
    <lineage>
        <taxon>Eukaryota</taxon>
        <taxon>Discoba</taxon>
        <taxon>Euglenozoa</taxon>
        <taxon>Kinetoplastea</taxon>
        <taxon>Metakinetoplastina</taxon>
        <taxon>Trypanosomatida</taxon>
        <taxon>Trypanosomatidae</taxon>
        <taxon>Leishmaniinae</taxon>
        <taxon>Leptomonas</taxon>
    </lineage>
</organism>
<dbReference type="EMBL" id="LJSK01000133">
    <property type="protein sequence ID" value="KPI86386.1"/>
    <property type="molecule type" value="Genomic_DNA"/>
</dbReference>
<dbReference type="AlphaFoldDB" id="A0A0N0P5E9"/>
<proteinExistence type="predicted"/>
<protein>
    <recommendedName>
        <fullName evidence="5">Surface antigen-like protein</fullName>
    </recommendedName>
</protein>
<feature type="transmembrane region" description="Helical" evidence="1">
    <location>
        <begin position="81"/>
        <end position="102"/>
    </location>
</feature>
<evidence type="ECO:0000313" key="3">
    <source>
        <dbReference type="EMBL" id="KPI86386.1"/>
    </source>
</evidence>
<evidence type="ECO:0000313" key="4">
    <source>
        <dbReference type="Proteomes" id="UP000038009"/>
    </source>
</evidence>
<keyword evidence="1" id="KW-0812">Transmembrane</keyword>
<keyword evidence="4" id="KW-1185">Reference proteome</keyword>
<evidence type="ECO:0000256" key="2">
    <source>
        <dbReference type="SAM" id="SignalP"/>
    </source>
</evidence>
<name>A0A0N0P5E9_LEPSE</name>
<accession>A0A0N0P5E9</accession>
<keyword evidence="1" id="KW-0472">Membrane</keyword>
<evidence type="ECO:0008006" key="5">
    <source>
        <dbReference type="Google" id="ProtNLM"/>
    </source>
</evidence>
<dbReference type="Proteomes" id="UP000038009">
    <property type="component" value="Unassembled WGS sequence"/>
</dbReference>
<evidence type="ECO:0000256" key="1">
    <source>
        <dbReference type="SAM" id="Phobius"/>
    </source>
</evidence>
<comment type="caution">
    <text evidence="3">The sequence shown here is derived from an EMBL/GenBank/DDBJ whole genome shotgun (WGS) entry which is preliminary data.</text>
</comment>